<sequence length="73" mass="6837">MLSTIARSAAAVGFAALALAGIHGIANAEGGTSQDGSAQSGSTAEPSAGPCVLTIPVEKLTGGGQDIGICAAP</sequence>
<feature type="region of interest" description="Disordered" evidence="1">
    <location>
        <begin position="30"/>
        <end position="50"/>
    </location>
</feature>
<dbReference type="RefSeq" id="WP_093358117.1">
    <property type="nucleotide sequence ID" value="NZ_FNVB01000002.1"/>
</dbReference>
<evidence type="ECO:0000313" key="5">
    <source>
        <dbReference type="Proteomes" id="UP000199690"/>
    </source>
</evidence>
<accession>A0A1I2FYM5</accession>
<protein>
    <recommendedName>
        <fullName evidence="7">Small secreted domain DUF320</fullName>
    </recommendedName>
</protein>
<gene>
    <name evidence="3" type="ORF">SAMN02982929_01698</name>
    <name evidence="4" type="ORF">SAMN05216506_11944</name>
</gene>
<dbReference type="AlphaFoldDB" id="A0A1H5Y012"/>
<organism evidence="3 6">
    <name type="scientific">Saccharopolyspora kobensis</name>
    <dbReference type="NCBI Taxonomy" id="146035"/>
    <lineage>
        <taxon>Bacteria</taxon>
        <taxon>Bacillati</taxon>
        <taxon>Actinomycetota</taxon>
        <taxon>Actinomycetes</taxon>
        <taxon>Pseudonocardiales</taxon>
        <taxon>Pseudonocardiaceae</taxon>
        <taxon>Saccharopolyspora</taxon>
    </lineage>
</organism>
<dbReference type="EMBL" id="FOME01000019">
    <property type="protein sequence ID" value="SFF09919.1"/>
    <property type="molecule type" value="Genomic_DNA"/>
</dbReference>
<feature type="chain" id="PRO_5030028234" description="Small secreted domain DUF320" evidence="2">
    <location>
        <begin position="29"/>
        <end position="73"/>
    </location>
</feature>
<evidence type="ECO:0000313" key="3">
    <source>
        <dbReference type="EMBL" id="SEG17135.1"/>
    </source>
</evidence>
<reference evidence="5 6" key="1">
    <citation type="submission" date="2016-10" db="EMBL/GenBank/DDBJ databases">
        <authorList>
            <person name="Varghese N."/>
            <person name="Submissions S."/>
        </authorList>
    </citation>
    <scope>NUCLEOTIDE SEQUENCE [LARGE SCALE GENOMIC DNA]</scope>
    <source>
        <strain evidence="6">ATCC 20501</strain>
        <strain evidence="4 5">CGMCC 4.3529</strain>
    </source>
</reference>
<feature type="compositionally biased region" description="Polar residues" evidence="1">
    <location>
        <begin position="30"/>
        <end position="45"/>
    </location>
</feature>
<dbReference type="Proteomes" id="UP000236729">
    <property type="component" value="Unassembled WGS sequence"/>
</dbReference>
<keyword evidence="5" id="KW-1185">Reference proteome</keyword>
<name>A0A1H5Y012_9PSEU</name>
<accession>A0A1H5Y012</accession>
<evidence type="ECO:0000256" key="1">
    <source>
        <dbReference type="SAM" id="MobiDB-lite"/>
    </source>
</evidence>
<reference evidence="3" key="2">
    <citation type="submission" date="2016-10" db="EMBL/GenBank/DDBJ databases">
        <authorList>
            <person name="de Groot N.N."/>
        </authorList>
    </citation>
    <scope>NUCLEOTIDE SEQUENCE [LARGE SCALE GENOMIC DNA]</scope>
    <source>
        <strain evidence="3">ATCC 20501</strain>
    </source>
</reference>
<keyword evidence="2" id="KW-0732">Signal</keyword>
<proteinExistence type="predicted"/>
<dbReference type="EMBL" id="FNVB01000002">
    <property type="protein sequence ID" value="SEG17135.1"/>
    <property type="molecule type" value="Genomic_DNA"/>
</dbReference>
<dbReference type="Proteomes" id="UP000199690">
    <property type="component" value="Unassembled WGS sequence"/>
</dbReference>
<evidence type="ECO:0008006" key="7">
    <source>
        <dbReference type="Google" id="ProtNLM"/>
    </source>
</evidence>
<feature type="signal peptide" evidence="2">
    <location>
        <begin position="1"/>
        <end position="28"/>
    </location>
</feature>
<evidence type="ECO:0000313" key="4">
    <source>
        <dbReference type="EMBL" id="SFF09919.1"/>
    </source>
</evidence>
<evidence type="ECO:0000313" key="6">
    <source>
        <dbReference type="Proteomes" id="UP000236729"/>
    </source>
</evidence>
<evidence type="ECO:0000256" key="2">
    <source>
        <dbReference type="SAM" id="SignalP"/>
    </source>
</evidence>